<feature type="compositionally biased region" description="Low complexity" evidence="1">
    <location>
        <begin position="99"/>
        <end position="108"/>
    </location>
</feature>
<feature type="compositionally biased region" description="Basic residues" evidence="1">
    <location>
        <begin position="112"/>
        <end position="129"/>
    </location>
</feature>
<feature type="non-terminal residue" evidence="2">
    <location>
        <position position="271"/>
    </location>
</feature>
<accession>A0A6J4LV73</accession>
<dbReference type="EMBL" id="CADCTV010000559">
    <property type="protein sequence ID" value="CAA9342211.1"/>
    <property type="molecule type" value="Genomic_DNA"/>
</dbReference>
<name>A0A6J4LV73_9BACT</name>
<protein>
    <submittedName>
        <fullName evidence="2">Sulfatase</fullName>
    </submittedName>
</protein>
<proteinExistence type="predicted"/>
<feature type="region of interest" description="Disordered" evidence="1">
    <location>
        <begin position="181"/>
        <end position="271"/>
    </location>
</feature>
<evidence type="ECO:0000313" key="2">
    <source>
        <dbReference type="EMBL" id="CAA9342211.1"/>
    </source>
</evidence>
<feature type="compositionally biased region" description="Low complexity" evidence="1">
    <location>
        <begin position="15"/>
        <end position="26"/>
    </location>
</feature>
<feature type="compositionally biased region" description="Basic residues" evidence="1">
    <location>
        <begin position="55"/>
        <end position="98"/>
    </location>
</feature>
<evidence type="ECO:0000256" key="1">
    <source>
        <dbReference type="SAM" id="MobiDB-lite"/>
    </source>
</evidence>
<dbReference type="AlphaFoldDB" id="A0A6J4LV73"/>
<sequence>HRGRGVPCPAPAPALLPGRGAVPAPLSLARAGPLVRHVPAAGPRPAGGAAERPGRRSARRGRAGRARRRPRARHRGRRAPVGRGRSRPPGQHRVHGRRAGQASGRAAGKPPPRQHHGGVPGRPRRAHGRKVALAEVHALGRIYPRAPGLRGAGAHPRGGAVAADGGLHEPVSHPGRAGRAAAAGAAAHRGAQHPYAPGHPLGPVGPAGPDHLPAGEPRRPQRTLALHPVRGRQRRAVRPFHRFQRMAQPGGRPRAERGKGVAPRLDARRPM</sequence>
<feature type="compositionally biased region" description="Basic and acidic residues" evidence="1">
    <location>
        <begin position="253"/>
        <end position="271"/>
    </location>
</feature>
<feature type="region of interest" description="Disordered" evidence="1">
    <location>
        <begin position="1"/>
        <end position="129"/>
    </location>
</feature>
<gene>
    <name evidence="2" type="ORF">AVDCRST_MAG89-2671</name>
</gene>
<feature type="compositionally biased region" description="Low complexity" evidence="1">
    <location>
        <begin position="36"/>
        <end position="51"/>
    </location>
</feature>
<feature type="non-terminal residue" evidence="2">
    <location>
        <position position="1"/>
    </location>
</feature>
<reference evidence="2" key="1">
    <citation type="submission" date="2020-02" db="EMBL/GenBank/DDBJ databases">
        <authorList>
            <person name="Meier V. D."/>
        </authorList>
    </citation>
    <scope>NUCLEOTIDE SEQUENCE</scope>
    <source>
        <strain evidence="2">AVDCRST_MAG89</strain>
    </source>
</reference>
<feature type="compositionally biased region" description="Basic residues" evidence="1">
    <location>
        <begin position="229"/>
        <end position="244"/>
    </location>
</feature>
<organism evidence="2">
    <name type="scientific">uncultured Gemmatimonadota bacterium</name>
    <dbReference type="NCBI Taxonomy" id="203437"/>
    <lineage>
        <taxon>Bacteria</taxon>
        <taxon>Pseudomonadati</taxon>
        <taxon>Gemmatimonadota</taxon>
        <taxon>environmental samples</taxon>
    </lineage>
</organism>